<dbReference type="PROSITE" id="PS51352">
    <property type="entry name" value="THIOREDOXIN_2"/>
    <property type="match status" value="1"/>
</dbReference>
<keyword evidence="5" id="KW-1185">Reference proteome</keyword>
<keyword evidence="2" id="KW-0732">Signal</keyword>
<evidence type="ECO:0000256" key="1">
    <source>
        <dbReference type="ARBA" id="ARBA00023284"/>
    </source>
</evidence>
<sequence>MKISHLITALFMLTGSAAIAQTALPTAETVLKDVYTQAAKENKKVLLMFHASWCGWCKKMDASLNDPSISKMINANYVIAHLDVMEQPAKANLENPGGMDAMKKFGGEKSGLPFWLVLDAKGNVLANSLMPKDGATIATPEDNVGCPASDKEVAFFDGILKKTSNLKAEEIAVIHKRFLLNQPPPTPVKGTN</sequence>
<dbReference type="InterPro" id="IPR036249">
    <property type="entry name" value="Thioredoxin-like_sf"/>
</dbReference>
<keyword evidence="1" id="KW-0676">Redox-active center</keyword>
<dbReference type="InterPro" id="IPR004879">
    <property type="entry name" value="Ssp411-like_TRX"/>
</dbReference>
<dbReference type="InterPro" id="IPR017937">
    <property type="entry name" value="Thioredoxin_CS"/>
</dbReference>
<dbReference type="PROSITE" id="PS00194">
    <property type="entry name" value="THIOREDOXIN_1"/>
    <property type="match status" value="1"/>
</dbReference>
<evidence type="ECO:0000313" key="4">
    <source>
        <dbReference type="EMBL" id="ASU35911.1"/>
    </source>
</evidence>
<evidence type="ECO:0000313" key="5">
    <source>
        <dbReference type="Proteomes" id="UP000215002"/>
    </source>
</evidence>
<dbReference type="RefSeq" id="WP_094572007.1">
    <property type="nucleotide sequence ID" value="NZ_CP022743.1"/>
</dbReference>
<dbReference type="Pfam" id="PF03190">
    <property type="entry name" value="Thioredox_DsbH"/>
    <property type="match status" value="1"/>
</dbReference>
<accession>A0A223P260</accession>
<feature type="chain" id="PRO_5012194841" description="Thioredoxin domain-containing protein" evidence="2">
    <location>
        <begin position="21"/>
        <end position="192"/>
    </location>
</feature>
<name>A0A223P260_9SPHI</name>
<dbReference type="SUPFAM" id="SSF52833">
    <property type="entry name" value="Thioredoxin-like"/>
    <property type="match status" value="1"/>
</dbReference>
<dbReference type="InterPro" id="IPR013766">
    <property type="entry name" value="Thioredoxin_domain"/>
</dbReference>
<feature type="signal peptide" evidence="2">
    <location>
        <begin position="1"/>
        <end position="20"/>
    </location>
</feature>
<gene>
    <name evidence="4" type="ORF">MuYL_4026</name>
</gene>
<dbReference type="EMBL" id="CP022743">
    <property type="protein sequence ID" value="ASU35911.1"/>
    <property type="molecule type" value="Genomic_DNA"/>
</dbReference>
<organism evidence="4 5">
    <name type="scientific">Mucilaginibacter xinganensis</name>
    <dbReference type="NCBI Taxonomy" id="1234841"/>
    <lineage>
        <taxon>Bacteria</taxon>
        <taxon>Pseudomonadati</taxon>
        <taxon>Bacteroidota</taxon>
        <taxon>Sphingobacteriia</taxon>
        <taxon>Sphingobacteriales</taxon>
        <taxon>Sphingobacteriaceae</taxon>
        <taxon>Mucilaginibacter</taxon>
    </lineage>
</organism>
<dbReference type="KEGG" id="muc:MuYL_4026"/>
<evidence type="ECO:0000256" key="2">
    <source>
        <dbReference type="SAM" id="SignalP"/>
    </source>
</evidence>
<evidence type="ECO:0000259" key="3">
    <source>
        <dbReference type="PROSITE" id="PS51352"/>
    </source>
</evidence>
<dbReference type="AlphaFoldDB" id="A0A223P260"/>
<reference evidence="4 5" key="1">
    <citation type="submission" date="2017-08" db="EMBL/GenBank/DDBJ databases">
        <title>Complete genome sequence of Mucilaginibacter sp. strain BJC16-A31.</title>
        <authorList>
            <consortium name="Henan University of Science and Technology"/>
            <person name="You X."/>
        </authorList>
    </citation>
    <scope>NUCLEOTIDE SEQUENCE [LARGE SCALE GENOMIC DNA]</scope>
    <source>
        <strain evidence="4 5">BJC16-A31</strain>
    </source>
</reference>
<proteinExistence type="predicted"/>
<feature type="domain" description="Thioredoxin" evidence="3">
    <location>
        <begin position="12"/>
        <end position="154"/>
    </location>
</feature>
<dbReference type="Gene3D" id="3.40.30.10">
    <property type="entry name" value="Glutaredoxin"/>
    <property type="match status" value="1"/>
</dbReference>
<dbReference type="OrthoDB" id="120730at2"/>
<protein>
    <recommendedName>
        <fullName evidence="3">Thioredoxin domain-containing protein</fullName>
    </recommendedName>
</protein>
<dbReference type="Proteomes" id="UP000215002">
    <property type="component" value="Chromosome"/>
</dbReference>